<evidence type="ECO:0000313" key="4">
    <source>
        <dbReference type="Proteomes" id="UP000198211"/>
    </source>
</evidence>
<name>A0A225UH62_9STRA</name>
<reference evidence="4" key="1">
    <citation type="submission" date="2017-03" db="EMBL/GenBank/DDBJ databases">
        <title>Phytopthora megakarya and P. palmivora, two closely related causual agents of cacao black pod achieved similar genome size and gene model numbers by different mechanisms.</title>
        <authorList>
            <person name="Ali S."/>
            <person name="Shao J."/>
            <person name="Larry D.J."/>
            <person name="Kronmiller B."/>
            <person name="Shen D."/>
            <person name="Strem M.D."/>
            <person name="Melnick R.L."/>
            <person name="Guiltinan M.J."/>
            <person name="Tyler B.M."/>
            <person name="Meinhardt L.W."/>
            <person name="Bailey B.A."/>
        </authorList>
    </citation>
    <scope>NUCLEOTIDE SEQUENCE [LARGE SCALE GENOMIC DNA]</scope>
    <source>
        <strain evidence="4">zdho120</strain>
    </source>
</reference>
<keyword evidence="1" id="KW-0862">Zinc</keyword>
<dbReference type="STRING" id="4795.A0A225UH62"/>
<evidence type="ECO:0000313" key="3">
    <source>
        <dbReference type="EMBL" id="OWY92281.1"/>
    </source>
</evidence>
<feature type="domain" description="SWIM-type" evidence="2">
    <location>
        <begin position="58"/>
        <end position="90"/>
    </location>
</feature>
<keyword evidence="1" id="KW-0863">Zinc-finger</keyword>
<sequence>MCVVVNLVSEHVCTLIHEQYAYATGPADYNFYEAFPGLFFIRNISRDDDCLDELFAEYKMSKATWECSCLVMSTRLLPCRHVFYIRKRLNMETIIPTQLLNPRWLLETMEEPHLRVKSPLNSFAVSAVLPQPKTTWDPNRKFREANHFATSISESVSTLGMHEFRDAMQVLEKVPTLFKAKQFDKLSVLDGDDENNAELTSTGDPQRMEAVLLGTVEESSMQAGNQSEQSVGRSVATVGRSVEQSVESVGSMESVEQSVESMERLVETVATEHDKKLTLSTIMDLLTHQATYATCFDQLKQLKPFVLMRGNQNHLQLHRIDKLPIGKPILKPSEVLRILLKDLFERSSKKVTISKKSTPLWRNQMLLLNFRGLA</sequence>
<dbReference type="EMBL" id="NBNE01018424">
    <property type="protein sequence ID" value="OWY92281.1"/>
    <property type="molecule type" value="Genomic_DNA"/>
</dbReference>
<dbReference type="OrthoDB" id="128330at2759"/>
<dbReference type="GO" id="GO:0008270">
    <property type="term" value="F:zinc ion binding"/>
    <property type="evidence" value="ECO:0007669"/>
    <property type="project" value="UniProtKB-KW"/>
</dbReference>
<organism evidence="3 4">
    <name type="scientific">Phytophthora megakarya</name>
    <dbReference type="NCBI Taxonomy" id="4795"/>
    <lineage>
        <taxon>Eukaryota</taxon>
        <taxon>Sar</taxon>
        <taxon>Stramenopiles</taxon>
        <taxon>Oomycota</taxon>
        <taxon>Peronosporomycetes</taxon>
        <taxon>Peronosporales</taxon>
        <taxon>Peronosporaceae</taxon>
        <taxon>Phytophthora</taxon>
    </lineage>
</organism>
<keyword evidence="1" id="KW-0479">Metal-binding</keyword>
<dbReference type="Proteomes" id="UP000198211">
    <property type="component" value="Unassembled WGS sequence"/>
</dbReference>
<dbReference type="InterPro" id="IPR007527">
    <property type="entry name" value="Znf_SWIM"/>
</dbReference>
<comment type="caution">
    <text evidence="3">The sequence shown here is derived from an EMBL/GenBank/DDBJ whole genome shotgun (WGS) entry which is preliminary data.</text>
</comment>
<accession>A0A225UH62</accession>
<dbReference type="AlphaFoldDB" id="A0A225UH62"/>
<dbReference type="PROSITE" id="PS50966">
    <property type="entry name" value="ZF_SWIM"/>
    <property type="match status" value="1"/>
</dbReference>
<gene>
    <name evidence="3" type="ORF">PHMEG_00038782</name>
</gene>
<proteinExistence type="predicted"/>
<evidence type="ECO:0000259" key="2">
    <source>
        <dbReference type="PROSITE" id="PS50966"/>
    </source>
</evidence>
<protein>
    <recommendedName>
        <fullName evidence="2">SWIM-type domain-containing protein</fullName>
    </recommendedName>
</protein>
<keyword evidence="4" id="KW-1185">Reference proteome</keyword>
<evidence type="ECO:0000256" key="1">
    <source>
        <dbReference type="PROSITE-ProRule" id="PRU00325"/>
    </source>
</evidence>